<feature type="domain" description="RRM" evidence="2">
    <location>
        <begin position="202"/>
        <end position="280"/>
    </location>
</feature>
<reference evidence="3" key="1">
    <citation type="journal article" date="2020" name="Stud. Mycol.">
        <title>101 Dothideomycetes genomes: a test case for predicting lifestyles and emergence of pathogens.</title>
        <authorList>
            <person name="Haridas S."/>
            <person name="Albert R."/>
            <person name="Binder M."/>
            <person name="Bloem J."/>
            <person name="Labutti K."/>
            <person name="Salamov A."/>
            <person name="Andreopoulos B."/>
            <person name="Baker S."/>
            <person name="Barry K."/>
            <person name="Bills G."/>
            <person name="Bluhm B."/>
            <person name="Cannon C."/>
            <person name="Castanera R."/>
            <person name="Culley D."/>
            <person name="Daum C."/>
            <person name="Ezra D."/>
            <person name="Gonzalez J."/>
            <person name="Henrissat B."/>
            <person name="Kuo A."/>
            <person name="Liang C."/>
            <person name="Lipzen A."/>
            <person name="Lutzoni F."/>
            <person name="Magnuson J."/>
            <person name="Mondo S."/>
            <person name="Nolan M."/>
            <person name="Ohm R."/>
            <person name="Pangilinan J."/>
            <person name="Park H.-J."/>
            <person name="Ramirez L."/>
            <person name="Alfaro M."/>
            <person name="Sun H."/>
            <person name="Tritt A."/>
            <person name="Yoshinaga Y."/>
            <person name="Zwiers L.-H."/>
            <person name="Turgeon B."/>
            <person name="Goodwin S."/>
            <person name="Spatafora J."/>
            <person name="Crous P."/>
            <person name="Grigoriev I."/>
        </authorList>
    </citation>
    <scope>NUCLEOTIDE SEQUENCE</scope>
    <source>
        <strain evidence="3">CBS 675.92</strain>
    </source>
</reference>
<evidence type="ECO:0000259" key="2">
    <source>
        <dbReference type="PROSITE" id="PS50102"/>
    </source>
</evidence>
<dbReference type="InterPro" id="IPR035979">
    <property type="entry name" value="RBD_domain_sf"/>
</dbReference>
<dbReference type="InterPro" id="IPR012677">
    <property type="entry name" value="Nucleotide-bd_a/b_plait_sf"/>
</dbReference>
<dbReference type="EMBL" id="ML977015">
    <property type="protein sequence ID" value="KAF1951705.1"/>
    <property type="molecule type" value="Genomic_DNA"/>
</dbReference>
<dbReference type="SUPFAM" id="SSF54928">
    <property type="entry name" value="RNA-binding domain, RBD"/>
    <property type="match status" value="1"/>
</dbReference>
<dbReference type="Gene3D" id="3.30.70.330">
    <property type="match status" value="1"/>
</dbReference>
<gene>
    <name evidence="3" type="ORF">CC80DRAFT_191953</name>
</gene>
<dbReference type="InterPro" id="IPR000504">
    <property type="entry name" value="RRM_dom"/>
</dbReference>
<dbReference type="GO" id="GO:0003723">
    <property type="term" value="F:RNA binding"/>
    <property type="evidence" value="ECO:0007669"/>
    <property type="project" value="UniProtKB-UniRule"/>
</dbReference>
<dbReference type="Proteomes" id="UP000800035">
    <property type="component" value="Unassembled WGS sequence"/>
</dbReference>
<sequence length="306" mass="33637">MSVQGDYLLCVSGQTQYAPYLADWRDFKDHIRKVVKEQPGWTNVWPTQGRRGEAQGWCKLKDREDAEAVYNSYARSRGVLIHVFSTSLRNNRFELMKCNCILHYPDVGARGHSPRRSGVDVDSVNQTFGNRCALTGSQQYATPAQPTYQYANYYQPPLYNPGSMYAYPATQAHVAAPQVPYLQSTAGLPVNVEHGAVLTEARGIFIQGLSYSVRDSGLASLIHSVGLRPIEAKVRKDSKGASKGVATAKFSSKAEAQYGVDRLNGMVHDGKTLTVRLDMDSTIVGQVPPGPPPIADGTIKYGSSRY</sequence>
<dbReference type="Pfam" id="PF00076">
    <property type="entry name" value="RRM_1"/>
    <property type="match status" value="1"/>
</dbReference>
<evidence type="ECO:0000313" key="4">
    <source>
        <dbReference type="Proteomes" id="UP000800035"/>
    </source>
</evidence>
<dbReference type="OrthoDB" id="1049195at2759"/>
<keyword evidence="4" id="KW-1185">Reference proteome</keyword>
<organism evidence="3 4">
    <name type="scientific">Byssothecium circinans</name>
    <dbReference type="NCBI Taxonomy" id="147558"/>
    <lineage>
        <taxon>Eukaryota</taxon>
        <taxon>Fungi</taxon>
        <taxon>Dikarya</taxon>
        <taxon>Ascomycota</taxon>
        <taxon>Pezizomycotina</taxon>
        <taxon>Dothideomycetes</taxon>
        <taxon>Pleosporomycetidae</taxon>
        <taxon>Pleosporales</taxon>
        <taxon>Massarineae</taxon>
        <taxon>Massarinaceae</taxon>
        <taxon>Byssothecium</taxon>
    </lineage>
</organism>
<dbReference type="PROSITE" id="PS50102">
    <property type="entry name" value="RRM"/>
    <property type="match status" value="1"/>
</dbReference>
<evidence type="ECO:0000256" key="1">
    <source>
        <dbReference type="PROSITE-ProRule" id="PRU00176"/>
    </source>
</evidence>
<accession>A0A6A5TFW3</accession>
<name>A0A6A5TFW3_9PLEO</name>
<dbReference type="CDD" id="cd00590">
    <property type="entry name" value="RRM_SF"/>
    <property type="match status" value="1"/>
</dbReference>
<proteinExistence type="predicted"/>
<keyword evidence="1" id="KW-0694">RNA-binding</keyword>
<dbReference type="SMART" id="SM00360">
    <property type="entry name" value="RRM"/>
    <property type="match status" value="1"/>
</dbReference>
<evidence type="ECO:0000313" key="3">
    <source>
        <dbReference type="EMBL" id="KAF1951705.1"/>
    </source>
</evidence>
<protein>
    <recommendedName>
        <fullName evidence="2">RRM domain-containing protein</fullName>
    </recommendedName>
</protein>
<dbReference type="AlphaFoldDB" id="A0A6A5TFW3"/>